<dbReference type="Gene3D" id="3.40.50.2300">
    <property type="match status" value="1"/>
</dbReference>
<dbReference type="PROSITE" id="PS51831">
    <property type="entry name" value="HD"/>
    <property type="match status" value="1"/>
</dbReference>
<dbReference type="InterPro" id="IPR001789">
    <property type="entry name" value="Sig_transdc_resp-reg_receiver"/>
</dbReference>
<evidence type="ECO:0000259" key="2">
    <source>
        <dbReference type="PROSITE" id="PS50110"/>
    </source>
</evidence>
<dbReference type="CDD" id="cd00077">
    <property type="entry name" value="HDc"/>
    <property type="match status" value="1"/>
</dbReference>
<evidence type="ECO:0000259" key="3">
    <source>
        <dbReference type="PROSITE" id="PS51831"/>
    </source>
</evidence>
<dbReference type="PANTHER" id="PTHR45228">
    <property type="entry name" value="CYCLIC DI-GMP PHOSPHODIESTERASE TM_0186-RELATED"/>
    <property type="match status" value="1"/>
</dbReference>
<dbReference type="SUPFAM" id="SSF52172">
    <property type="entry name" value="CheY-like"/>
    <property type="match status" value="1"/>
</dbReference>
<dbReference type="PROSITE" id="PS51832">
    <property type="entry name" value="HD_GYP"/>
    <property type="match status" value="1"/>
</dbReference>
<feature type="domain" description="HD" evidence="3">
    <location>
        <begin position="201"/>
        <end position="339"/>
    </location>
</feature>
<feature type="domain" description="Response regulatory" evidence="2">
    <location>
        <begin position="36"/>
        <end position="152"/>
    </location>
</feature>
<dbReference type="InterPro" id="IPR037522">
    <property type="entry name" value="HD_GYP_dom"/>
</dbReference>
<feature type="modified residue" description="4-aspartylphosphate" evidence="1">
    <location>
        <position position="85"/>
    </location>
</feature>
<protein>
    <submittedName>
        <fullName evidence="5">Two-component system response regulator</fullName>
    </submittedName>
</protein>
<evidence type="ECO:0000259" key="4">
    <source>
        <dbReference type="PROSITE" id="PS51832"/>
    </source>
</evidence>
<sequence>MPWHICNKSGPSGPICSTKSEATIMLNLLDPDTKPTLLVVDDTPENLSLLSALLSPHYRVKVAISGQRALEILSAGTRVDLILLDVVMPQMDGYQVMQALQEMPQAREIPVIFLTAKVEESAEAHGLALGAVDYIHKPITPAIVLARVRNHLELKAARDLLHDQNAFLEQEVERRTRENELIQNITIHSLASLAETRDNETGNHILRTQHYVRLLAETLCEHPHFRTELTPKTIDLLFKSAPLHDIGKVGVPDRILLKPGKLDADEFAQMKHHSILGKEAIVHAEEALGVEVEFLRLAKEIACYHHEKWDGTGYPYGLIGDEIPLSARLMALADVYDALISKRCYKAAMSHQEVVPIILAGRGNHFDPDITDAFARIHQQFHEIALRYNDDKGERESNRD</sequence>
<dbReference type="SUPFAM" id="SSF109604">
    <property type="entry name" value="HD-domain/PDEase-like"/>
    <property type="match status" value="1"/>
</dbReference>
<dbReference type="Pfam" id="PF13487">
    <property type="entry name" value="HD_5"/>
    <property type="match status" value="1"/>
</dbReference>
<reference evidence="5" key="1">
    <citation type="journal article" date="2018" name="Genome Biol.">
        <title>SKESA: strategic k-mer extension for scrupulous assemblies.</title>
        <authorList>
            <person name="Souvorov A."/>
            <person name="Agarwala R."/>
            <person name="Lipman D.J."/>
        </authorList>
    </citation>
    <scope>NUCLEOTIDE SEQUENCE</scope>
    <source>
        <strain evidence="5">OLC2673_Aeromonas</strain>
    </source>
</reference>
<evidence type="ECO:0000256" key="1">
    <source>
        <dbReference type="PROSITE-ProRule" id="PRU00169"/>
    </source>
</evidence>
<dbReference type="SMART" id="SM00471">
    <property type="entry name" value="HDc"/>
    <property type="match status" value="1"/>
</dbReference>
<feature type="domain" description="HD-GYP" evidence="4">
    <location>
        <begin position="179"/>
        <end position="390"/>
    </location>
</feature>
<dbReference type="Gene3D" id="1.10.3210.10">
    <property type="entry name" value="Hypothetical protein af1432"/>
    <property type="match status" value="1"/>
</dbReference>
<dbReference type="InterPro" id="IPR011006">
    <property type="entry name" value="CheY-like_superfamily"/>
</dbReference>
<gene>
    <name evidence="5" type="ORF">JAJ28_003635</name>
</gene>
<evidence type="ECO:0000313" key="6">
    <source>
        <dbReference type="Proteomes" id="UP000859505"/>
    </source>
</evidence>
<dbReference type="SMART" id="SM00448">
    <property type="entry name" value="REC"/>
    <property type="match status" value="1"/>
</dbReference>
<dbReference type="GO" id="GO:0000160">
    <property type="term" value="P:phosphorelay signal transduction system"/>
    <property type="evidence" value="ECO:0007669"/>
    <property type="project" value="InterPro"/>
</dbReference>
<dbReference type="Proteomes" id="UP000859505">
    <property type="component" value="Unassembled WGS sequence"/>
</dbReference>
<dbReference type="AlphaFoldDB" id="A0AAD3YLT2"/>
<dbReference type="PROSITE" id="PS50110">
    <property type="entry name" value="RESPONSE_REGULATORY"/>
    <property type="match status" value="1"/>
</dbReference>
<dbReference type="GO" id="GO:0008081">
    <property type="term" value="F:phosphoric diester hydrolase activity"/>
    <property type="evidence" value="ECO:0007669"/>
    <property type="project" value="UniProtKB-ARBA"/>
</dbReference>
<accession>A0AAD3YLT2</accession>
<name>A0AAD3YLT2_AERHY</name>
<reference evidence="5" key="2">
    <citation type="submission" date="2020-01" db="EMBL/GenBank/DDBJ databases">
        <authorList>
            <consortium name="NCBI Pathogen Detection Project"/>
        </authorList>
    </citation>
    <scope>NUCLEOTIDE SEQUENCE</scope>
    <source>
        <strain evidence="5">OLC2673_Aeromonas</strain>
    </source>
</reference>
<dbReference type="InterPro" id="IPR052020">
    <property type="entry name" value="Cyclic_di-GMP/3'3'-cGAMP_PDE"/>
</dbReference>
<organism evidence="5 6">
    <name type="scientific">Aeromonas hydrophila</name>
    <dbReference type="NCBI Taxonomy" id="644"/>
    <lineage>
        <taxon>Bacteria</taxon>
        <taxon>Pseudomonadati</taxon>
        <taxon>Pseudomonadota</taxon>
        <taxon>Gammaproteobacteria</taxon>
        <taxon>Aeromonadales</taxon>
        <taxon>Aeromonadaceae</taxon>
        <taxon>Aeromonas</taxon>
    </lineage>
</organism>
<dbReference type="EMBL" id="DACTUL010000035">
    <property type="protein sequence ID" value="HAT6345847.1"/>
    <property type="molecule type" value="Genomic_DNA"/>
</dbReference>
<dbReference type="InterPro" id="IPR006674">
    <property type="entry name" value="HD_domain"/>
</dbReference>
<dbReference type="Pfam" id="PF00072">
    <property type="entry name" value="Response_reg"/>
    <property type="match status" value="1"/>
</dbReference>
<keyword evidence="1" id="KW-0597">Phosphoprotein</keyword>
<dbReference type="PANTHER" id="PTHR45228:SF5">
    <property type="entry name" value="CYCLIC DI-GMP PHOSPHODIESTERASE VC_1348-RELATED"/>
    <property type="match status" value="1"/>
</dbReference>
<proteinExistence type="predicted"/>
<dbReference type="InterPro" id="IPR003607">
    <property type="entry name" value="HD/PDEase_dom"/>
</dbReference>
<evidence type="ECO:0000313" key="5">
    <source>
        <dbReference type="EMBL" id="HAT6345847.1"/>
    </source>
</evidence>
<comment type="caution">
    <text evidence="5">The sequence shown here is derived from an EMBL/GenBank/DDBJ whole genome shotgun (WGS) entry which is preliminary data.</text>
</comment>
<dbReference type="RefSeq" id="WP_408791307.1">
    <property type="nucleotide sequence ID" value="NZ_JBGWTT010000010.1"/>
</dbReference>